<feature type="transmembrane region" description="Helical" evidence="9">
    <location>
        <begin position="248"/>
        <end position="269"/>
    </location>
</feature>
<feature type="transmembrane region" description="Helical" evidence="9">
    <location>
        <begin position="304"/>
        <end position="322"/>
    </location>
</feature>
<protein>
    <submittedName>
        <fullName evidence="11">Chloramphenicol-sensitive protein RarD</fullName>
    </submittedName>
</protein>
<dbReference type="NCBIfam" id="TIGR00688">
    <property type="entry name" value="rarD"/>
    <property type="match status" value="1"/>
</dbReference>
<feature type="transmembrane region" description="Helical" evidence="9">
    <location>
        <begin position="74"/>
        <end position="95"/>
    </location>
</feature>
<dbReference type="Pfam" id="PF00892">
    <property type="entry name" value="EamA"/>
    <property type="match status" value="2"/>
</dbReference>
<comment type="caution">
    <text evidence="11">The sequence shown here is derived from an EMBL/GenBank/DDBJ whole genome shotgun (WGS) entry which is preliminary data.</text>
</comment>
<dbReference type="GO" id="GO:0005886">
    <property type="term" value="C:plasma membrane"/>
    <property type="evidence" value="ECO:0007669"/>
    <property type="project" value="UniProtKB-SubCell"/>
</dbReference>
<comment type="similarity">
    <text evidence="2">Belongs to the EamA transporter family.</text>
</comment>
<organism evidence="11 12">
    <name type="scientific">Humibacillus xanthopallidus</name>
    <dbReference type="NCBI Taxonomy" id="412689"/>
    <lineage>
        <taxon>Bacteria</taxon>
        <taxon>Bacillati</taxon>
        <taxon>Actinomycetota</taxon>
        <taxon>Actinomycetes</taxon>
        <taxon>Micrococcales</taxon>
        <taxon>Intrasporangiaceae</taxon>
        <taxon>Humibacillus</taxon>
    </lineage>
</organism>
<dbReference type="InterPro" id="IPR037185">
    <property type="entry name" value="EmrE-like"/>
</dbReference>
<evidence type="ECO:0000259" key="10">
    <source>
        <dbReference type="Pfam" id="PF00892"/>
    </source>
</evidence>
<comment type="subcellular location">
    <subcellularLocation>
        <location evidence="1">Cell membrane</location>
        <topology evidence="1">Multi-pass membrane protein</topology>
    </subcellularLocation>
</comment>
<name>A0A543I141_9MICO</name>
<evidence type="ECO:0000256" key="3">
    <source>
        <dbReference type="ARBA" id="ARBA00022448"/>
    </source>
</evidence>
<keyword evidence="4" id="KW-1003">Cell membrane</keyword>
<feature type="transmembrane region" description="Helical" evidence="9">
    <location>
        <begin position="107"/>
        <end position="126"/>
    </location>
</feature>
<evidence type="ECO:0000256" key="2">
    <source>
        <dbReference type="ARBA" id="ARBA00007362"/>
    </source>
</evidence>
<keyword evidence="6 9" id="KW-1133">Transmembrane helix</keyword>
<feature type="transmembrane region" description="Helical" evidence="9">
    <location>
        <begin position="276"/>
        <end position="298"/>
    </location>
</feature>
<feature type="region of interest" description="Disordered" evidence="8">
    <location>
        <begin position="1"/>
        <end position="29"/>
    </location>
</feature>
<feature type="transmembrane region" description="Helical" evidence="9">
    <location>
        <begin position="213"/>
        <end position="236"/>
    </location>
</feature>
<sequence length="345" mass="36441">MSSRDTRATGETPGLAEPEGALDGPLDGGFVPGGSTPPREVRRGVLLGFAAYGLWGLFPLYFDALKPAGAWEILANRILWTMLFCVLVLLVRRDFDWIGPLLRRPRLLAGTAVAAVLIAVNWVVYVAAVTSGNTSEAALGYFLNPLVTVALGVIVLGERLRRLQWVAVGIGVAAGIYLAVTGGRVPWIALTLALSFALYGLTKKKVGVSLEALHGLTVETVVLAPVAVAAVVIVGAQGGLAFGQHGPWHTSLLVLSGVVTALPLLCFAAAARRIPLVTIGLIQFITPVMQLLCAVLLLGEHMPAERWVGFGIVWLALIVLTIDSLGSLRANRAAQRDLPVNDCPS</sequence>
<accession>A0A543I141</accession>
<keyword evidence="5 9" id="KW-0812">Transmembrane</keyword>
<evidence type="ECO:0000313" key="11">
    <source>
        <dbReference type="EMBL" id="TQM64317.1"/>
    </source>
</evidence>
<evidence type="ECO:0000256" key="1">
    <source>
        <dbReference type="ARBA" id="ARBA00004651"/>
    </source>
</evidence>
<evidence type="ECO:0000256" key="6">
    <source>
        <dbReference type="ARBA" id="ARBA00022989"/>
    </source>
</evidence>
<dbReference type="PANTHER" id="PTHR22911:SF137">
    <property type="entry name" value="SOLUTE CARRIER FAMILY 35 MEMBER G2-RELATED"/>
    <property type="match status" value="1"/>
</dbReference>
<dbReference type="AlphaFoldDB" id="A0A543I141"/>
<feature type="transmembrane region" description="Helical" evidence="9">
    <location>
        <begin position="44"/>
        <end position="62"/>
    </location>
</feature>
<evidence type="ECO:0000256" key="4">
    <source>
        <dbReference type="ARBA" id="ARBA00022475"/>
    </source>
</evidence>
<dbReference type="PANTHER" id="PTHR22911">
    <property type="entry name" value="ACYL-MALONYL CONDENSING ENZYME-RELATED"/>
    <property type="match status" value="1"/>
</dbReference>
<keyword evidence="3" id="KW-0813">Transport</keyword>
<evidence type="ECO:0000256" key="9">
    <source>
        <dbReference type="SAM" id="Phobius"/>
    </source>
</evidence>
<feature type="transmembrane region" description="Helical" evidence="9">
    <location>
        <begin position="163"/>
        <end position="179"/>
    </location>
</feature>
<evidence type="ECO:0000313" key="12">
    <source>
        <dbReference type="Proteomes" id="UP000316747"/>
    </source>
</evidence>
<feature type="transmembrane region" description="Helical" evidence="9">
    <location>
        <begin position="185"/>
        <end position="201"/>
    </location>
</feature>
<dbReference type="InterPro" id="IPR004626">
    <property type="entry name" value="RarD"/>
</dbReference>
<keyword evidence="12" id="KW-1185">Reference proteome</keyword>
<evidence type="ECO:0000256" key="5">
    <source>
        <dbReference type="ARBA" id="ARBA00022692"/>
    </source>
</evidence>
<proteinExistence type="inferred from homology"/>
<reference evidence="11 12" key="1">
    <citation type="submission" date="2019-06" db="EMBL/GenBank/DDBJ databases">
        <title>Genome sequencing of plant associated microbes to promote plant fitness in Sorghum bicolor and Oryza sativa.</title>
        <authorList>
            <person name="Coleman-Derr D."/>
        </authorList>
    </citation>
    <scope>NUCLEOTIDE SEQUENCE [LARGE SCALE GENOMIC DNA]</scope>
    <source>
        <strain evidence="11 12">KV-663</strain>
    </source>
</reference>
<gene>
    <name evidence="11" type="ORF">FBY41_0683</name>
</gene>
<evidence type="ECO:0000256" key="8">
    <source>
        <dbReference type="SAM" id="MobiDB-lite"/>
    </source>
</evidence>
<feature type="domain" description="EamA" evidence="10">
    <location>
        <begin position="43"/>
        <end position="178"/>
    </location>
</feature>
<keyword evidence="7 9" id="KW-0472">Membrane</keyword>
<feature type="transmembrane region" description="Helical" evidence="9">
    <location>
        <begin position="138"/>
        <end position="156"/>
    </location>
</feature>
<feature type="domain" description="EamA" evidence="10">
    <location>
        <begin position="188"/>
        <end position="321"/>
    </location>
</feature>
<dbReference type="EMBL" id="VFPM01000001">
    <property type="protein sequence ID" value="TQM64317.1"/>
    <property type="molecule type" value="Genomic_DNA"/>
</dbReference>
<dbReference type="Proteomes" id="UP000316747">
    <property type="component" value="Unassembled WGS sequence"/>
</dbReference>
<dbReference type="InterPro" id="IPR000620">
    <property type="entry name" value="EamA_dom"/>
</dbReference>
<dbReference type="SUPFAM" id="SSF103481">
    <property type="entry name" value="Multidrug resistance efflux transporter EmrE"/>
    <property type="match status" value="2"/>
</dbReference>
<dbReference type="RefSeq" id="WP_375869854.1">
    <property type="nucleotide sequence ID" value="NZ_VFPM01000001.1"/>
</dbReference>
<evidence type="ECO:0000256" key="7">
    <source>
        <dbReference type="ARBA" id="ARBA00023136"/>
    </source>
</evidence>